<evidence type="ECO:0000313" key="2">
    <source>
        <dbReference type="EMBL" id="PNW10996.1"/>
    </source>
</evidence>
<dbReference type="SUPFAM" id="SSF49464">
    <property type="entry name" value="Carboxypeptidase regulatory domain-like"/>
    <property type="match status" value="1"/>
</dbReference>
<protein>
    <recommendedName>
        <fullName evidence="5">Carboxypeptidase-like regulatory domain-containing protein</fullName>
    </recommendedName>
</protein>
<keyword evidence="4" id="KW-1185">Reference proteome</keyword>
<sequence length="268" mass="31012">MRIFIKLYLGTLLFLGANLFSQQKLKGQITDNGRVNINPVFIINISTQKSTVSDISGNFTIDASENDEVRFVKEGYYRFDKKISREDLNSPLNIVLQRMEIQIPEVEVKYKPTGNLAKDSKYLSESGKLKALKSEMTNYMRGPLIEPLPNNTISKTFTGHDFNAGQVSVFGVFNAVSDLFKKATKPKITKADYFETQDFLNRVKQDLNLDFLRKYGMNDEQIDRFLLYANRTRTLAKRFRKDFQNDAVEYELKIAFAEYKKISKLDDW</sequence>
<dbReference type="EMBL" id="CP033924">
    <property type="protein sequence ID" value="AZA81948.1"/>
    <property type="molecule type" value="Genomic_DNA"/>
</dbReference>
<accession>A0A3G6RYP3</accession>
<evidence type="ECO:0000313" key="3">
    <source>
        <dbReference type="Proteomes" id="UP000236262"/>
    </source>
</evidence>
<evidence type="ECO:0008006" key="5">
    <source>
        <dbReference type="Google" id="ProtNLM"/>
    </source>
</evidence>
<proteinExistence type="predicted"/>
<dbReference type="AlphaFoldDB" id="A0A3G6RYP3"/>
<gene>
    <name evidence="2" type="ORF">C1637_24795</name>
    <name evidence="1" type="ORF">EG342_08515</name>
</gene>
<dbReference type="RefSeq" id="WP_103294336.1">
    <property type="nucleotide sequence ID" value="NZ_CP033924.1"/>
</dbReference>
<evidence type="ECO:0000313" key="1">
    <source>
        <dbReference type="EMBL" id="AZA81948.1"/>
    </source>
</evidence>
<reference evidence="1 4" key="2">
    <citation type="submission" date="2018-11" db="EMBL/GenBank/DDBJ databases">
        <title>Proposal to divide the Flavobacteriaceae and reorganize its genera based on Amino Acid Identity values calculated from whole genome sequences.</title>
        <authorList>
            <person name="Nicholson A.C."/>
            <person name="Gulvik C.A."/>
            <person name="Whitney A.M."/>
            <person name="Humrighouse B.W."/>
            <person name="Bell M."/>
            <person name="Holmes B."/>
            <person name="Steigerwalt A.G."/>
            <person name="Villarma A."/>
            <person name="Sheth M."/>
            <person name="Batra D."/>
            <person name="Pryor J."/>
            <person name="Bernardet J.-F."/>
            <person name="Hugo C."/>
            <person name="Kampfer P."/>
            <person name="Newman J."/>
            <person name="McQuiston J.R."/>
        </authorList>
    </citation>
    <scope>NUCLEOTIDE SEQUENCE [LARGE SCALE GENOMIC DNA]</scope>
    <source>
        <strain evidence="1 4">KC_1864</strain>
    </source>
</reference>
<dbReference type="InterPro" id="IPR008969">
    <property type="entry name" value="CarboxyPept-like_regulatory"/>
</dbReference>
<dbReference type="OrthoDB" id="1274238at2"/>
<evidence type="ECO:0000313" key="4">
    <source>
        <dbReference type="Proteomes" id="UP000279972"/>
    </source>
</evidence>
<dbReference type="Proteomes" id="UP000279972">
    <property type="component" value="Chromosome"/>
</dbReference>
<dbReference type="Proteomes" id="UP000236262">
    <property type="component" value="Unassembled WGS sequence"/>
</dbReference>
<organism evidence="2 3">
    <name type="scientific">Chryseobacterium lactis</name>
    <dbReference type="NCBI Taxonomy" id="1241981"/>
    <lineage>
        <taxon>Bacteria</taxon>
        <taxon>Pseudomonadati</taxon>
        <taxon>Bacteroidota</taxon>
        <taxon>Flavobacteriia</taxon>
        <taxon>Flavobacteriales</taxon>
        <taxon>Weeksellaceae</taxon>
        <taxon>Chryseobacterium group</taxon>
        <taxon>Chryseobacterium</taxon>
    </lineage>
</organism>
<reference evidence="2 3" key="1">
    <citation type="submission" date="2018-01" db="EMBL/GenBank/DDBJ databases">
        <title>Draft genome sequences of Chryseobacterium lactis NCTC11390, Chryseobacterium oncorhynchi 701B-08, and Chryseobacterium viscerum 687B-08.</title>
        <authorList>
            <person name="Jeong J.-J."/>
            <person name="Lee Y.J."/>
            <person name="Park B."/>
            <person name="Choi I.-G."/>
            <person name="Kim K.D."/>
        </authorList>
    </citation>
    <scope>NUCLEOTIDE SEQUENCE [LARGE SCALE GENOMIC DNA]</scope>
    <source>
        <strain evidence="2 3">NCTC11390</strain>
    </source>
</reference>
<name>A0A3G6RYP3_CHRLC</name>
<dbReference type="KEGG" id="clac:EG342_08515"/>
<dbReference type="EMBL" id="PPEH01000017">
    <property type="protein sequence ID" value="PNW10996.1"/>
    <property type="molecule type" value="Genomic_DNA"/>
</dbReference>